<evidence type="ECO:0000256" key="1">
    <source>
        <dbReference type="SAM" id="SignalP"/>
    </source>
</evidence>
<evidence type="ECO:0000259" key="2">
    <source>
        <dbReference type="Pfam" id="PF09832"/>
    </source>
</evidence>
<feature type="domain" description="DUF2059" evidence="2">
    <location>
        <begin position="93"/>
        <end position="152"/>
    </location>
</feature>
<dbReference type="Pfam" id="PF09832">
    <property type="entry name" value="DUF2059"/>
    <property type="match status" value="1"/>
</dbReference>
<evidence type="ECO:0000313" key="3">
    <source>
        <dbReference type="EMBL" id="GLK77788.1"/>
    </source>
</evidence>
<reference evidence="3" key="1">
    <citation type="journal article" date="2014" name="Int. J. Syst. Evol. Microbiol.">
        <title>Complete genome sequence of Corynebacterium casei LMG S-19264T (=DSM 44701T), isolated from a smear-ripened cheese.</title>
        <authorList>
            <consortium name="US DOE Joint Genome Institute (JGI-PGF)"/>
            <person name="Walter F."/>
            <person name="Albersmeier A."/>
            <person name="Kalinowski J."/>
            <person name="Ruckert C."/>
        </authorList>
    </citation>
    <scope>NUCLEOTIDE SEQUENCE</scope>
    <source>
        <strain evidence="3">VKM B-2555</strain>
    </source>
</reference>
<keyword evidence="1" id="KW-0732">Signal</keyword>
<dbReference type="AlphaFoldDB" id="A0A9W6N4X4"/>
<name>A0A9W6N4X4_9HYPH</name>
<feature type="chain" id="PRO_5040857014" description="DUF2059 domain-containing protein" evidence="1">
    <location>
        <begin position="28"/>
        <end position="168"/>
    </location>
</feature>
<gene>
    <name evidence="3" type="ORF">GCM10008171_30420</name>
</gene>
<dbReference type="RefSeq" id="WP_271205626.1">
    <property type="nucleotide sequence ID" value="NZ_BSFK01000016.1"/>
</dbReference>
<sequence length="168" mass="18639">MTLAVTLRRAAAAAGLALALVPAAGFAQQAGDPKVALAREVIAASGAAASFDGIAPIFLDEAKRTFLRTRPELSKDFDEVIKTLLPEFEQRRDKLLDDVASVYAARFSEDELKEIKAFYETPTGKKLVTTLPSVLQESYEKTNAWSRQMSQDVIKRLREEMRKRGHEI</sequence>
<dbReference type="Proteomes" id="UP001143364">
    <property type="component" value="Unassembled WGS sequence"/>
</dbReference>
<reference evidence="3" key="2">
    <citation type="submission" date="2023-01" db="EMBL/GenBank/DDBJ databases">
        <authorList>
            <person name="Sun Q."/>
            <person name="Evtushenko L."/>
        </authorList>
    </citation>
    <scope>NUCLEOTIDE SEQUENCE</scope>
    <source>
        <strain evidence="3">VKM B-2555</strain>
    </source>
</reference>
<feature type="signal peptide" evidence="1">
    <location>
        <begin position="1"/>
        <end position="27"/>
    </location>
</feature>
<keyword evidence="4" id="KW-1185">Reference proteome</keyword>
<proteinExistence type="predicted"/>
<dbReference type="EMBL" id="BSFK01000016">
    <property type="protein sequence ID" value="GLK77788.1"/>
    <property type="molecule type" value="Genomic_DNA"/>
</dbReference>
<evidence type="ECO:0000313" key="4">
    <source>
        <dbReference type="Proteomes" id="UP001143364"/>
    </source>
</evidence>
<protein>
    <recommendedName>
        <fullName evidence="2">DUF2059 domain-containing protein</fullName>
    </recommendedName>
</protein>
<comment type="caution">
    <text evidence="3">The sequence shown here is derived from an EMBL/GenBank/DDBJ whole genome shotgun (WGS) entry which is preliminary data.</text>
</comment>
<accession>A0A9W6N4X4</accession>
<dbReference type="InterPro" id="IPR018637">
    <property type="entry name" value="DUF2059"/>
</dbReference>
<organism evidence="3 4">
    <name type="scientific">Methylopila jiangsuensis</name>
    <dbReference type="NCBI Taxonomy" id="586230"/>
    <lineage>
        <taxon>Bacteria</taxon>
        <taxon>Pseudomonadati</taxon>
        <taxon>Pseudomonadota</taxon>
        <taxon>Alphaproteobacteria</taxon>
        <taxon>Hyphomicrobiales</taxon>
        <taxon>Methylopilaceae</taxon>
        <taxon>Methylopila</taxon>
    </lineage>
</organism>